<feature type="region of interest" description="Disordered" evidence="1">
    <location>
        <begin position="65"/>
        <end position="96"/>
    </location>
</feature>
<protein>
    <submittedName>
        <fullName evidence="2">Uncharacterized protein</fullName>
    </submittedName>
</protein>
<sequence>MHHLRRRRPPYGHRPGNTIARMSAQGSRPTWAMGQQVGNDRSRLVRMRVGDVPPKRDVPGVAARVQGGGFDPSQPPACVGTAHPSRGASGDNTTSR</sequence>
<reference evidence="2 3" key="1">
    <citation type="journal article" date="2013" name="ISME J.">
        <title>A metabolic model for members of the genus Tetrasphaera involved in enhanced biological phosphorus removal.</title>
        <authorList>
            <person name="Kristiansen R."/>
            <person name="Nguyen H.T.T."/>
            <person name="Saunders A.M."/>
            <person name="Nielsen J.L."/>
            <person name="Wimmer R."/>
            <person name="Le V.Q."/>
            <person name="McIlroy S.J."/>
            <person name="Petrovski S."/>
            <person name="Seviour R.J."/>
            <person name="Calteau A."/>
            <person name="Nielsen K.L."/>
            <person name="Nielsen P.H."/>
        </authorList>
    </citation>
    <scope>NUCLEOTIDE SEQUENCE [LARGE SCALE GENOMIC DNA]</scope>
    <source>
        <strain evidence="2 3">T1-X7</strain>
    </source>
</reference>
<feature type="compositionally biased region" description="Basic residues" evidence="1">
    <location>
        <begin position="1"/>
        <end position="11"/>
    </location>
</feature>
<evidence type="ECO:0000313" key="3">
    <source>
        <dbReference type="Proteomes" id="UP000035721"/>
    </source>
</evidence>
<name>A0A077M597_9MICO</name>
<comment type="caution">
    <text evidence="2">The sequence shown here is derived from an EMBL/GenBank/DDBJ whole genome shotgun (WGS) entry which is preliminary data.</text>
</comment>
<evidence type="ECO:0000313" key="2">
    <source>
        <dbReference type="EMBL" id="CCH79324.1"/>
    </source>
</evidence>
<dbReference type="Proteomes" id="UP000035721">
    <property type="component" value="Unassembled WGS sequence"/>
</dbReference>
<dbReference type="EMBL" id="CAJB01000352">
    <property type="protein sequence ID" value="CCH79324.1"/>
    <property type="molecule type" value="Genomic_DNA"/>
</dbReference>
<proteinExistence type="predicted"/>
<evidence type="ECO:0000256" key="1">
    <source>
        <dbReference type="SAM" id="MobiDB-lite"/>
    </source>
</evidence>
<keyword evidence="3" id="KW-1185">Reference proteome</keyword>
<dbReference type="AlphaFoldDB" id="A0A077M597"/>
<organism evidence="2 3">
    <name type="scientific">Nostocoides japonicum T1-X7</name>
    <dbReference type="NCBI Taxonomy" id="1194083"/>
    <lineage>
        <taxon>Bacteria</taxon>
        <taxon>Bacillati</taxon>
        <taxon>Actinomycetota</taxon>
        <taxon>Actinomycetes</taxon>
        <taxon>Micrococcales</taxon>
        <taxon>Intrasporangiaceae</taxon>
        <taxon>Nostocoides</taxon>
    </lineage>
</organism>
<feature type="region of interest" description="Disordered" evidence="1">
    <location>
        <begin position="1"/>
        <end position="32"/>
    </location>
</feature>
<accession>A0A077M597</accession>
<gene>
    <name evidence="2" type="ORF">BN12_4150003</name>
</gene>